<evidence type="ECO:0000256" key="2">
    <source>
        <dbReference type="ARBA" id="ARBA00022692"/>
    </source>
</evidence>
<evidence type="ECO:0000256" key="1">
    <source>
        <dbReference type="ARBA" id="ARBA00004651"/>
    </source>
</evidence>
<evidence type="ECO:0000256" key="6">
    <source>
        <dbReference type="ARBA" id="ARBA00023136"/>
    </source>
</evidence>
<dbReference type="InterPro" id="IPR011527">
    <property type="entry name" value="ABC1_TM_dom"/>
</dbReference>
<keyword evidence="6 8" id="KW-0472">Membrane</keyword>
<protein>
    <submittedName>
        <fullName evidence="11">ABC transporter ATP-binding protein</fullName>
    </submittedName>
</protein>
<keyword evidence="3" id="KW-0547">Nucleotide-binding</keyword>
<organism evidence="11 12">
    <name type="scientific">Paenibacillus artemisiicola</name>
    <dbReference type="NCBI Taxonomy" id="1172618"/>
    <lineage>
        <taxon>Bacteria</taxon>
        <taxon>Bacillati</taxon>
        <taxon>Bacillota</taxon>
        <taxon>Bacilli</taxon>
        <taxon>Bacillales</taxon>
        <taxon>Paenibacillaceae</taxon>
        <taxon>Paenibacillus</taxon>
    </lineage>
</organism>
<dbReference type="Pfam" id="PF00005">
    <property type="entry name" value="ABC_tran"/>
    <property type="match status" value="1"/>
</dbReference>
<keyword evidence="12" id="KW-1185">Reference proteome</keyword>
<evidence type="ECO:0000256" key="8">
    <source>
        <dbReference type="SAM" id="Phobius"/>
    </source>
</evidence>
<dbReference type="InterPro" id="IPR003593">
    <property type="entry name" value="AAA+_ATPase"/>
</dbReference>
<evidence type="ECO:0000313" key="11">
    <source>
        <dbReference type="EMBL" id="MBO7743024.1"/>
    </source>
</evidence>
<proteinExistence type="predicted"/>
<dbReference type="InterPro" id="IPR036640">
    <property type="entry name" value="ABC1_TM_sf"/>
</dbReference>
<sequence length="600" mass="66681">MPQNRTRTPKPPNPPNTSKPSAPPKPSMTWLFRYLRPVKWRMLALLLLLLATTALQLVNPQIVQRFIDQATGSGSVSGLLSLAGLYLVVAVCNQLFTVSVDYLGNDVSWRATNRIRADLLKHVLRLDMRFHNVKSPGEMIERIDGDVTHMSNFFAMFIAKIVGSFVLLAGILGYMYAYNWPIAATMTVFTVLSVGVMFRLRDIGVSASQTERQANAALYGLIEERIAGIEDVQANGGVPRLMNRYHRAMRAVFLAGRKAWMRRVLPWNVTVVLFTIAVTAVLMLSVRMYVQGQITLGMLFLFFQYTQMLNDPIEQLGDQLQEFQKAKSGMRRAQELLALRSEIAEGGQDDLPQGPLSVSFEHVSFGYNADQRILHDITFRLKPGERLGLIGRTGSGKSSISRLLLRLYNLDGGVIRVGGTDIRDLKLASLYRRVGMVTQDVQLFDGTLRDNLTLFNPELADDAILETTERLGLRPWIEAMPGGLDARLAAGGASLSAGEAQLFALTRVFLTQPSLVILDEPSSRLDAATEAILQKAVDQLLERCTGIVIAHRLATLDRVDKIMVLRQGRIVEFGARASLAQDPASEYARLLRADRQEELA</sequence>
<dbReference type="InterPro" id="IPR039421">
    <property type="entry name" value="Type_1_exporter"/>
</dbReference>
<evidence type="ECO:0000256" key="7">
    <source>
        <dbReference type="SAM" id="MobiDB-lite"/>
    </source>
</evidence>
<comment type="caution">
    <text evidence="11">The sequence shown here is derived from an EMBL/GenBank/DDBJ whole genome shotgun (WGS) entry which is preliminary data.</text>
</comment>
<dbReference type="EMBL" id="JAGGDJ010000001">
    <property type="protein sequence ID" value="MBO7743024.1"/>
    <property type="molecule type" value="Genomic_DNA"/>
</dbReference>
<feature type="compositionally biased region" description="Pro residues" evidence="7">
    <location>
        <begin position="9"/>
        <end position="24"/>
    </location>
</feature>
<dbReference type="PROSITE" id="PS50893">
    <property type="entry name" value="ABC_TRANSPORTER_2"/>
    <property type="match status" value="1"/>
</dbReference>
<dbReference type="Proteomes" id="UP000670947">
    <property type="component" value="Unassembled WGS sequence"/>
</dbReference>
<keyword evidence="4 11" id="KW-0067">ATP-binding</keyword>
<evidence type="ECO:0000313" key="12">
    <source>
        <dbReference type="Proteomes" id="UP000670947"/>
    </source>
</evidence>
<feature type="transmembrane region" description="Helical" evidence="8">
    <location>
        <begin position="153"/>
        <end position="176"/>
    </location>
</feature>
<evidence type="ECO:0000256" key="5">
    <source>
        <dbReference type="ARBA" id="ARBA00022989"/>
    </source>
</evidence>
<evidence type="ECO:0000259" key="9">
    <source>
        <dbReference type="PROSITE" id="PS50893"/>
    </source>
</evidence>
<keyword evidence="2 8" id="KW-0812">Transmembrane</keyword>
<name>A0ABS3W401_9BACL</name>
<dbReference type="CDD" id="cd07346">
    <property type="entry name" value="ABC_6TM_exporters"/>
    <property type="match status" value="1"/>
</dbReference>
<evidence type="ECO:0000256" key="3">
    <source>
        <dbReference type="ARBA" id="ARBA00022741"/>
    </source>
</evidence>
<dbReference type="SUPFAM" id="SSF90123">
    <property type="entry name" value="ABC transporter transmembrane region"/>
    <property type="match status" value="1"/>
</dbReference>
<evidence type="ECO:0000259" key="10">
    <source>
        <dbReference type="PROSITE" id="PS50929"/>
    </source>
</evidence>
<evidence type="ECO:0000256" key="4">
    <source>
        <dbReference type="ARBA" id="ARBA00022840"/>
    </source>
</evidence>
<dbReference type="Gene3D" id="1.20.1560.10">
    <property type="entry name" value="ABC transporter type 1, transmembrane domain"/>
    <property type="match status" value="1"/>
</dbReference>
<gene>
    <name evidence="11" type="ORF">I8J29_02365</name>
</gene>
<feature type="region of interest" description="Disordered" evidence="7">
    <location>
        <begin position="1"/>
        <end position="24"/>
    </location>
</feature>
<feature type="domain" description="ABC transmembrane type-1" evidence="10">
    <location>
        <begin position="43"/>
        <end position="325"/>
    </location>
</feature>
<accession>A0ABS3W401</accession>
<dbReference type="PANTHER" id="PTHR43394:SF1">
    <property type="entry name" value="ATP-BINDING CASSETTE SUB-FAMILY B MEMBER 10, MITOCHONDRIAL"/>
    <property type="match status" value="1"/>
</dbReference>
<dbReference type="InterPro" id="IPR003439">
    <property type="entry name" value="ABC_transporter-like_ATP-bd"/>
</dbReference>
<dbReference type="Gene3D" id="3.40.50.300">
    <property type="entry name" value="P-loop containing nucleotide triphosphate hydrolases"/>
    <property type="match status" value="1"/>
</dbReference>
<feature type="transmembrane region" description="Helical" evidence="8">
    <location>
        <begin position="182"/>
        <end position="200"/>
    </location>
</feature>
<dbReference type="SUPFAM" id="SSF52540">
    <property type="entry name" value="P-loop containing nucleoside triphosphate hydrolases"/>
    <property type="match status" value="1"/>
</dbReference>
<reference evidence="11 12" key="1">
    <citation type="submission" date="2021-03" db="EMBL/GenBank/DDBJ databases">
        <title>Paenibacillus artemisicola MWE-103 whole genome sequence.</title>
        <authorList>
            <person name="Ham Y.J."/>
        </authorList>
    </citation>
    <scope>NUCLEOTIDE SEQUENCE [LARGE SCALE GENOMIC DNA]</scope>
    <source>
        <strain evidence="11 12">MWE-103</strain>
    </source>
</reference>
<comment type="subcellular location">
    <subcellularLocation>
        <location evidence="1">Cell membrane</location>
        <topology evidence="1">Multi-pass membrane protein</topology>
    </subcellularLocation>
</comment>
<keyword evidence="5 8" id="KW-1133">Transmembrane helix</keyword>
<dbReference type="PANTHER" id="PTHR43394">
    <property type="entry name" value="ATP-DEPENDENT PERMEASE MDL1, MITOCHONDRIAL"/>
    <property type="match status" value="1"/>
</dbReference>
<feature type="transmembrane region" description="Helical" evidence="8">
    <location>
        <begin position="84"/>
        <end position="104"/>
    </location>
</feature>
<feature type="transmembrane region" description="Helical" evidence="8">
    <location>
        <begin position="267"/>
        <end position="290"/>
    </location>
</feature>
<dbReference type="Pfam" id="PF00664">
    <property type="entry name" value="ABC_membrane"/>
    <property type="match status" value="1"/>
</dbReference>
<dbReference type="InterPro" id="IPR027417">
    <property type="entry name" value="P-loop_NTPase"/>
</dbReference>
<dbReference type="GO" id="GO:0005524">
    <property type="term" value="F:ATP binding"/>
    <property type="evidence" value="ECO:0007669"/>
    <property type="project" value="UniProtKB-KW"/>
</dbReference>
<feature type="domain" description="ABC transporter" evidence="9">
    <location>
        <begin position="358"/>
        <end position="592"/>
    </location>
</feature>
<dbReference type="SMART" id="SM00382">
    <property type="entry name" value="AAA"/>
    <property type="match status" value="1"/>
</dbReference>
<dbReference type="PROSITE" id="PS50929">
    <property type="entry name" value="ABC_TM1F"/>
    <property type="match status" value="1"/>
</dbReference>